<keyword evidence="3" id="KW-0805">Transcription regulation</keyword>
<dbReference type="SMART" id="SM00420">
    <property type="entry name" value="HTH_DEOR"/>
    <property type="match status" value="1"/>
</dbReference>
<accession>S4AXH3</accession>
<dbReference type="AlphaFoldDB" id="S4AXH3"/>
<dbReference type="GO" id="GO:0003677">
    <property type="term" value="F:DNA binding"/>
    <property type="evidence" value="ECO:0007669"/>
    <property type="project" value="UniProtKB-KW"/>
</dbReference>
<reference evidence="8 9" key="1">
    <citation type="submission" date="2013-02" db="EMBL/GenBank/DDBJ databases">
        <title>Draft Genome Sequence of Streptomyces aurantiacus, Which Produces Setomimycin.</title>
        <authorList>
            <person name="Gruening B.A."/>
            <person name="Praeg A."/>
            <person name="Erxleben A."/>
            <person name="Guenther S."/>
            <person name="Mueller M."/>
        </authorList>
    </citation>
    <scope>NUCLEOTIDE SEQUENCE [LARGE SCALE GENOMIC DNA]</scope>
    <source>
        <strain evidence="8 9">JA 4570</strain>
    </source>
</reference>
<dbReference type="Gene3D" id="3.40.50.1360">
    <property type="match status" value="1"/>
</dbReference>
<dbReference type="InterPro" id="IPR001034">
    <property type="entry name" value="DeoR_HTH"/>
</dbReference>
<evidence type="ECO:0000256" key="4">
    <source>
        <dbReference type="ARBA" id="ARBA00023125"/>
    </source>
</evidence>
<dbReference type="OrthoDB" id="7688673at2"/>
<proteinExistence type="predicted"/>
<dbReference type="GO" id="GO:0003700">
    <property type="term" value="F:DNA-binding transcription factor activity"/>
    <property type="evidence" value="ECO:0007669"/>
    <property type="project" value="InterPro"/>
</dbReference>
<keyword evidence="2" id="KW-0678">Repressor</keyword>
<dbReference type="Pfam" id="PF08220">
    <property type="entry name" value="HTH_DeoR"/>
    <property type="match status" value="1"/>
</dbReference>
<dbReference type="InterPro" id="IPR036390">
    <property type="entry name" value="WH_DNA-bd_sf"/>
</dbReference>
<evidence type="ECO:0000259" key="7">
    <source>
        <dbReference type="PROSITE" id="PS51000"/>
    </source>
</evidence>
<keyword evidence="5" id="KW-0804">Transcription</keyword>
<dbReference type="PROSITE" id="PS51000">
    <property type="entry name" value="HTH_DEOR_2"/>
    <property type="match status" value="1"/>
</dbReference>
<evidence type="ECO:0000256" key="2">
    <source>
        <dbReference type="ARBA" id="ARBA00022491"/>
    </source>
</evidence>
<keyword evidence="4" id="KW-0238">DNA-binding</keyword>
<dbReference type="InterPro" id="IPR036388">
    <property type="entry name" value="WH-like_DNA-bd_sf"/>
</dbReference>
<keyword evidence="9" id="KW-1185">Reference proteome</keyword>
<dbReference type="SMART" id="SM01134">
    <property type="entry name" value="DeoRC"/>
    <property type="match status" value="1"/>
</dbReference>
<comment type="function">
    <text evidence="6">Repressor of the lactose catabolism operon. Galactose-6-phosphate is the inducer.</text>
</comment>
<dbReference type="SUPFAM" id="SSF100950">
    <property type="entry name" value="NagB/RpiA/CoA transferase-like"/>
    <property type="match status" value="1"/>
</dbReference>
<evidence type="ECO:0000313" key="9">
    <source>
        <dbReference type="Proteomes" id="UP000014629"/>
    </source>
</evidence>
<dbReference type="InterPro" id="IPR037171">
    <property type="entry name" value="NagB/RpiA_transferase-like"/>
</dbReference>
<comment type="caution">
    <text evidence="8">The sequence shown here is derived from an EMBL/GenBank/DDBJ whole genome shotgun (WGS) entry which is preliminary data.</text>
</comment>
<dbReference type="Proteomes" id="UP000014629">
    <property type="component" value="Unassembled WGS sequence"/>
</dbReference>
<dbReference type="SUPFAM" id="SSF46785">
    <property type="entry name" value="Winged helix' DNA-binding domain"/>
    <property type="match status" value="1"/>
</dbReference>
<dbReference type="PANTHER" id="PTHR30363">
    <property type="entry name" value="HTH-TYPE TRANSCRIPTIONAL REGULATOR SRLR-RELATED"/>
    <property type="match status" value="1"/>
</dbReference>
<dbReference type="Pfam" id="PF00455">
    <property type="entry name" value="DeoRC"/>
    <property type="match status" value="1"/>
</dbReference>
<name>S4AXH3_9ACTN</name>
<dbReference type="PATRIC" id="fig|1286094.4.peg.830"/>
<dbReference type="InterPro" id="IPR050313">
    <property type="entry name" value="Carb_Metab_HTH_regulators"/>
</dbReference>
<evidence type="ECO:0000313" key="8">
    <source>
        <dbReference type="EMBL" id="EPH46112.1"/>
    </source>
</evidence>
<evidence type="ECO:0000256" key="3">
    <source>
        <dbReference type="ARBA" id="ARBA00023015"/>
    </source>
</evidence>
<protein>
    <recommendedName>
        <fullName evidence="1">Lactose phosphotransferase system repressor</fullName>
    </recommendedName>
</protein>
<dbReference type="Gene3D" id="1.10.10.10">
    <property type="entry name" value="Winged helix-like DNA-binding domain superfamily/Winged helix DNA-binding domain"/>
    <property type="match status" value="1"/>
</dbReference>
<evidence type="ECO:0000256" key="6">
    <source>
        <dbReference type="ARBA" id="ARBA00024937"/>
    </source>
</evidence>
<organism evidence="8 9">
    <name type="scientific">Streptomyces aurantiacus JA 4570</name>
    <dbReference type="NCBI Taxonomy" id="1286094"/>
    <lineage>
        <taxon>Bacteria</taxon>
        <taxon>Bacillati</taxon>
        <taxon>Actinomycetota</taxon>
        <taxon>Actinomycetes</taxon>
        <taxon>Kitasatosporales</taxon>
        <taxon>Streptomycetaceae</taxon>
        <taxon>Streptomyces</taxon>
        <taxon>Streptomyces aurantiacus group</taxon>
    </lineage>
</organism>
<dbReference type="PRINTS" id="PR00037">
    <property type="entry name" value="HTHLACR"/>
</dbReference>
<dbReference type="InterPro" id="IPR018356">
    <property type="entry name" value="Tscrpt_reg_HTH_DeoR_CS"/>
</dbReference>
<dbReference type="InterPro" id="IPR014036">
    <property type="entry name" value="DeoR-like_C"/>
</dbReference>
<evidence type="ECO:0000256" key="1">
    <source>
        <dbReference type="ARBA" id="ARBA00021390"/>
    </source>
</evidence>
<evidence type="ECO:0000256" key="5">
    <source>
        <dbReference type="ARBA" id="ARBA00023163"/>
    </source>
</evidence>
<dbReference type="PANTHER" id="PTHR30363:SF4">
    <property type="entry name" value="GLYCEROL-3-PHOSPHATE REGULON REPRESSOR"/>
    <property type="match status" value="1"/>
</dbReference>
<dbReference type="PROSITE" id="PS00894">
    <property type="entry name" value="HTH_DEOR_1"/>
    <property type="match status" value="1"/>
</dbReference>
<sequence length="267" mass="28762">MAEAEGGGTDRVEAREQRRRRIRDLVVAGGFVRAADLADAFGVSLMTVHRDLDFLQSQGWLRKVRGGATALPSAQFHGSVAERMTTMAQTKQQLARAAARLLVPGQTVLLDDSTTCLHLTRELAAHTPLTVLTNSLPAITALAKEPGVSLIALGGAYFPAYDAFMGLHTADSVAAFRADVLFMSTTAVTRGRCYHTSPETVQVKRAMMAAATRRVLLADHTKFTRDGLYALAPLTDFDVVVVDDGVAREEVRALRDGGTEVLVVERG</sequence>
<feature type="domain" description="HTH deoR-type" evidence="7">
    <location>
        <begin position="15"/>
        <end position="70"/>
    </location>
</feature>
<gene>
    <name evidence="8" type="ORF">STRAU_0848</name>
</gene>
<dbReference type="RefSeq" id="WP_016638980.1">
    <property type="nucleotide sequence ID" value="NZ_AOPZ01000028.1"/>
</dbReference>
<dbReference type="EMBL" id="AOPZ01000028">
    <property type="protein sequence ID" value="EPH46112.1"/>
    <property type="molecule type" value="Genomic_DNA"/>
</dbReference>